<dbReference type="SUPFAM" id="SSF46785">
    <property type="entry name" value="Winged helix' DNA-binding domain"/>
    <property type="match status" value="1"/>
</dbReference>
<feature type="domain" description="HTH gntR-type" evidence="4">
    <location>
        <begin position="18"/>
        <end position="86"/>
    </location>
</feature>
<dbReference type="GO" id="GO:0003677">
    <property type="term" value="F:DNA binding"/>
    <property type="evidence" value="ECO:0007669"/>
    <property type="project" value="UniProtKB-KW"/>
</dbReference>
<sequence length="343" mass="39138">MRSNHLHAVLQLDKTSAAPKYLQLANAIMKAIRVGDLSKNDLLPSINELSAILDLSRDTIEKGYRYLKKNGIILSVPGKGYFIAHTDLDKKGYIALFFNKLSAHKKIVYDSFVKTMGEDYGIDLFVYNNDVNYFKSLLKNLNKDYQHIVVIPHFIKGKDQEIDIIRGIPKDKLIVLGKELPELQGEYACVYENFEKDIYNALKQANKSLAKYKTLKLIFPDNSYFPKGIIKGFYKFCQEFNFEHLLVSNIQKEQISAGEVYINLIEEDLVRLLDKVLSLDLEIGKDVGVISYNETPLKKFILSGITTISTDFKEMGKLAAKVILNKSTAKIEVPFYLKMRNSL</sequence>
<dbReference type="Pfam" id="PF00392">
    <property type="entry name" value="GntR"/>
    <property type="match status" value="1"/>
</dbReference>
<dbReference type="CDD" id="cd07377">
    <property type="entry name" value="WHTH_GntR"/>
    <property type="match status" value="1"/>
</dbReference>
<keyword evidence="1" id="KW-0805">Transcription regulation</keyword>
<gene>
    <name evidence="5" type="ORF">NCTC11388_00082</name>
</gene>
<dbReference type="SUPFAM" id="SSF53822">
    <property type="entry name" value="Periplasmic binding protein-like I"/>
    <property type="match status" value="1"/>
</dbReference>
<evidence type="ECO:0000256" key="3">
    <source>
        <dbReference type="ARBA" id="ARBA00023163"/>
    </source>
</evidence>
<dbReference type="Gene3D" id="3.40.50.2300">
    <property type="match status" value="2"/>
</dbReference>
<evidence type="ECO:0000313" key="6">
    <source>
        <dbReference type="Proteomes" id="UP000254893"/>
    </source>
</evidence>
<evidence type="ECO:0000256" key="1">
    <source>
        <dbReference type="ARBA" id="ARBA00023015"/>
    </source>
</evidence>
<accession>A0A380B960</accession>
<evidence type="ECO:0000313" key="5">
    <source>
        <dbReference type="EMBL" id="SUI96674.1"/>
    </source>
</evidence>
<dbReference type="RefSeq" id="WP_115168677.1">
    <property type="nucleotide sequence ID" value="NZ_UGYW01000001.1"/>
</dbReference>
<proteinExistence type="predicted"/>
<dbReference type="InterPro" id="IPR028082">
    <property type="entry name" value="Peripla_BP_I"/>
</dbReference>
<dbReference type="PROSITE" id="PS50949">
    <property type="entry name" value="HTH_GNTR"/>
    <property type="match status" value="1"/>
</dbReference>
<keyword evidence="2" id="KW-0238">DNA-binding</keyword>
<organism evidence="5 6">
    <name type="scientific">Sphingobacterium spiritivorum</name>
    <name type="common">Flavobacterium spiritivorum</name>
    <dbReference type="NCBI Taxonomy" id="258"/>
    <lineage>
        <taxon>Bacteria</taxon>
        <taxon>Pseudomonadati</taxon>
        <taxon>Bacteroidota</taxon>
        <taxon>Sphingobacteriia</taxon>
        <taxon>Sphingobacteriales</taxon>
        <taxon>Sphingobacteriaceae</taxon>
        <taxon>Sphingobacterium</taxon>
    </lineage>
</organism>
<name>A0A380B960_SPHSI</name>
<dbReference type="InterPro" id="IPR036390">
    <property type="entry name" value="WH_DNA-bd_sf"/>
</dbReference>
<dbReference type="InterPro" id="IPR036388">
    <property type="entry name" value="WH-like_DNA-bd_sf"/>
</dbReference>
<dbReference type="GO" id="GO:0003700">
    <property type="term" value="F:DNA-binding transcription factor activity"/>
    <property type="evidence" value="ECO:0007669"/>
    <property type="project" value="InterPro"/>
</dbReference>
<evidence type="ECO:0000256" key="2">
    <source>
        <dbReference type="ARBA" id="ARBA00023125"/>
    </source>
</evidence>
<dbReference type="PANTHER" id="PTHR38445:SF10">
    <property type="entry name" value="GNTR-FAMILY TRANSCRIPTIONAL REGULATOR"/>
    <property type="match status" value="1"/>
</dbReference>
<dbReference type="InterPro" id="IPR000524">
    <property type="entry name" value="Tscrpt_reg_HTH_GntR"/>
</dbReference>
<keyword evidence="3" id="KW-0804">Transcription</keyword>
<dbReference type="Proteomes" id="UP000254893">
    <property type="component" value="Unassembled WGS sequence"/>
</dbReference>
<dbReference type="AlphaFoldDB" id="A0A380B960"/>
<dbReference type="SMART" id="SM00345">
    <property type="entry name" value="HTH_GNTR"/>
    <property type="match status" value="1"/>
</dbReference>
<dbReference type="PANTHER" id="PTHR38445">
    <property type="entry name" value="HTH-TYPE TRANSCRIPTIONAL REPRESSOR YTRA"/>
    <property type="match status" value="1"/>
</dbReference>
<dbReference type="EMBL" id="UGYW01000001">
    <property type="protein sequence ID" value="SUI96674.1"/>
    <property type="molecule type" value="Genomic_DNA"/>
</dbReference>
<evidence type="ECO:0000259" key="4">
    <source>
        <dbReference type="PROSITE" id="PS50949"/>
    </source>
</evidence>
<protein>
    <submittedName>
        <fullName evidence="5">Histidine utilization repressor</fullName>
    </submittedName>
</protein>
<reference evidence="5 6" key="1">
    <citation type="submission" date="2018-06" db="EMBL/GenBank/DDBJ databases">
        <authorList>
            <consortium name="Pathogen Informatics"/>
            <person name="Doyle S."/>
        </authorList>
    </citation>
    <scope>NUCLEOTIDE SEQUENCE [LARGE SCALE GENOMIC DNA]</scope>
    <source>
        <strain evidence="5 6">NCTC11388</strain>
    </source>
</reference>
<dbReference type="Gene3D" id="1.10.10.10">
    <property type="entry name" value="Winged helix-like DNA-binding domain superfamily/Winged helix DNA-binding domain"/>
    <property type="match status" value="1"/>
</dbReference>